<evidence type="ECO:0000259" key="10">
    <source>
        <dbReference type="PROSITE" id="PS50928"/>
    </source>
</evidence>
<evidence type="ECO:0000256" key="3">
    <source>
        <dbReference type="ARBA" id="ARBA00022448"/>
    </source>
</evidence>
<name>A0A5M8P538_9BACT</name>
<dbReference type="EMBL" id="SNRX01000002">
    <property type="protein sequence ID" value="KAA6303422.1"/>
    <property type="molecule type" value="Genomic_DNA"/>
</dbReference>
<dbReference type="InterPro" id="IPR051124">
    <property type="entry name" value="Phosphate_Transport_Permease"/>
</dbReference>
<dbReference type="InterPro" id="IPR000515">
    <property type="entry name" value="MetI-like"/>
</dbReference>
<dbReference type="SUPFAM" id="SSF161098">
    <property type="entry name" value="MetI-like"/>
    <property type="match status" value="1"/>
</dbReference>
<feature type="transmembrane region" description="Helical" evidence="9">
    <location>
        <begin position="122"/>
        <end position="146"/>
    </location>
</feature>
<dbReference type="CDD" id="cd06261">
    <property type="entry name" value="TM_PBP2"/>
    <property type="match status" value="1"/>
</dbReference>
<feature type="transmembrane region" description="Helical" evidence="9">
    <location>
        <begin position="59"/>
        <end position="84"/>
    </location>
</feature>
<proteinExistence type="inferred from homology"/>
<feature type="transmembrane region" description="Helical" evidence="9">
    <location>
        <begin position="222"/>
        <end position="246"/>
    </location>
</feature>
<dbReference type="Gene3D" id="1.10.3720.10">
    <property type="entry name" value="MetI-like"/>
    <property type="match status" value="1"/>
</dbReference>
<evidence type="ECO:0000256" key="8">
    <source>
        <dbReference type="ARBA" id="ARBA00023136"/>
    </source>
</evidence>
<evidence type="ECO:0000256" key="1">
    <source>
        <dbReference type="ARBA" id="ARBA00004651"/>
    </source>
</evidence>
<keyword evidence="4" id="KW-1003">Cell membrane</keyword>
<dbReference type="PANTHER" id="PTHR30425">
    <property type="entry name" value="PHOSPHATE TRANSPORT SYSTEM PERMEASE PROTEIN PST"/>
    <property type="match status" value="1"/>
</dbReference>
<feature type="transmembrane region" description="Helical" evidence="9">
    <location>
        <begin position="96"/>
        <end position="116"/>
    </location>
</feature>
<dbReference type="Pfam" id="PF00528">
    <property type="entry name" value="BPD_transp_1"/>
    <property type="match status" value="1"/>
</dbReference>
<comment type="subcellular location">
    <subcellularLocation>
        <location evidence="1 9">Cell membrane</location>
        <topology evidence="1 9">Multi-pass membrane protein</topology>
    </subcellularLocation>
</comment>
<sequence length="251" mass="27611">MDKTILDLKALGVKLILLCAAGMVFLLPAGMLATLVIYALSSDSVESYSGMLPAITGSLYTACVSLAIVVPLSLSVVIYAGEYCRGTRLSQWIRNSFYFGSSIPAVIWGICGYFMLQPWGLTPFSVALVIAWMIVPYTSNMLLGAIDRVHNERMGAYSLGAIPITVIFKITLPSIRKEFFAAYFLAFGRALGETLIVVMLLGHTMTSELLFSFDSFHQVHSGMFFLMALVLFILTAVCNLIARYLLKRRSL</sequence>
<evidence type="ECO:0000313" key="13">
    <source>
        <dbReference type="Proteomes" id="UP000324575"/>
    </source>
</evidence>
<dbReference type="GO" id="GO:0005886">
    <property type="term" value="C:plasma membrane"/>
    <property type="evidence" value="ECO:0007669"/>
    <property type="project" value="UniProtKB-SubCell"/>
</dbReference>
<gene>
    <name evidence="11" type="ORF">EZS26_000385</name>
    <name evidence="12" type="ORF">EZS26_000582</name>
</gene>
<feature type="transmembrane region" description="Helical" evidence="9">
    <location>
        <begin position="12"/>
        <end position="39"/>
    </location>
</feature>
<dbReference type="AlphaFoldDB" id="A0A5M8P538"/>
<evidence type="ECO:0000256" key="9">
    <source>
        <dbReference type="RuleBase" id="RU363032"/>
    </source>
</evidence>
<keyword evidence="3 9" id="KW-0813">Transport</keyword>
<accession>A0A5M8P538</accession>
<dbReference type="Proteomes" id="UP000324575">
    <property type="component" value="Unassembled WGS sequence"/>
</dbReference>
<reference evidence="12 13" key="1">
    <citation type="submission" date="2019-03" db="EMBL/GenBank/DDBJ databases">
        <title>Single cell metagenomics reveals metabolic interactions within the superorganism composed of flagellate Streblomastix strix and complex community of Bacteroidetes bacteria on its surface.</title>
        <authorList>
            <person name="Treitli S.C."/>
            <person name="Kolisko M."/>
            <person name="Husnik F."/>
            <person name="Keeling P."/>
            <person name="Hampl V."/>
        </authorList>
    </citation>
    <scope>NUCLEOTIDE SEQUENCE [LARGE SCALE GENOMIC DNA]</scope>
    <source>
        <strain evidence="12">St1</strain>
    </source>
</reference>
<feature type="transmembrane region" description="Helical" evidence="9">
    <location>
        <begin position="179"/>
        <end position="202"/>
    </location>
</feature>
<dbReference type="EMBL" id="SNRX01000002">
    <property type="protein sequence ID" value="KAA6303225.1"/>
    <property type="molecule type" value="Genomic_DNA"/>
</dbReference>
<dbReference type="PROSITE" id="PS50928">
    <property type="entry name" value="ABC_TM1"/>
    <property type="match status" value="1"/>
</dbReference>
<dbReference type="PANTHER" id="PTHR30425:SF1">
    <property type="entry name" value="PHOSPHATE TRANSPORT SYSTEM PERMEASE PROTEIN PSTC"/>
    <property type="match status" value="1"/>
</dbReference>
<protein>
    <submittedName>
        <fullName evidence="12">Phosphate transport system permease protein PstC</fullName>
    </submittedName>
</protein>
<comment type="caution">
    <text evidence="12">The sequence shown here is derived from an EMBL/GenBank/DDBJ whole genome shotgun (WGS) entry which is preliminary data.</text>
</comment>
<organism evidence="12 13">
    <name type="scientific">Candidatus Ordinivivax streblomastigis</name>
    <dbReference type="NCBI Taxonomy" id="2540710"/>
    <lineage>
        <taxon>Bacteria</taxon>
        <taxon>Pseudomonadati</taxon>
        <taxon>Bacteroidota</taxon>
        <taxon>Bacteroidia</taxon>
        <taxon>Bacteroidales</taxon>
        <taxon>Candidatus Ordinivivax</taxon>
    </lineage>
</organism>
<keyword evidence="6 9" id="KW-0812">Transmembrane</keyword>
<dbReference type="InterPro" id="IPR035906">
    <property type="entry name" value="MetI-like_sf"/>
</dbReference>
<evidence type="ECO:0000313" key="11">
    <source>
        <dbReference type="EMBL" id="KAA6303225.1"/>
    </source>
</evidence>
<evidence type="ECO:0000256" key="7">
    <source>
        <dbReference type="ARBA" id="ARBA00022989"/>
    </source>
</evidence>
<evidence type="ECO:0000256" key="5">
    <source>
        <dbReference type="ARBA" id="ARBA00022592"/>
    </source>
</evidence>
<keyword evidence="5" id="KW-0592">Phosphate transport</keyword>
<evidence type="ECO:0000256" key="6">
    <source>
        <dbReference type="ARBA" id="ARBA00022692"/>
    </source>
</evidence>
<dbReference type="GO" id="GO:0055085">
    <property type="term" value="P:transmembrane transport"/>
    <property type="evidence" value="ECO:0007669"/>
    <property type="project" value="InterPro"/>
</dbReference>
<feature type="domain" description="ABC transmembrane type-1" evidence="10">
    <location>
        <begin position="55"/>
        <end position="242"/>
    </location>
</feature>
<comment type="similarity">
    <text evidence="2">Belongs to the binding-protein-dependent transport system permease family. CysTW subfamily.</text>
</comment>
<keyword evidence="8 9" id="KW-0472">Membrane</keyword>
<evidence type="ECO:0000256" key="4">
    <source>
        <dbReference type="ARBA" id="ARBA00022475"/>
    </source>
</evidence>
<keyword evidence="7 9" id="KW-1133">Transmembrane helix</keyword>
<evidence type="ECO:0000313" key="12">
    <source>
        <dbReference type="EMBL" id="KAA6303422.1"/>
    </source>
</evidence>
<dbReference type="GO" id="GO:0006817">
    <property type="term" value="P:phosphate ion transport"/>
    <property type="evidence" value="ECO:0007669"/>
    <property type="project" value="UniProtKB-KW"/>
</dbReference>
<evidence type="ECO:0000256" key="2">
    <source>
        <dbReference type="ARBA" id="ARBA00007069"/>
    </source>
</evidence>